<keyword evidence="2" id="KW-0732">Signal</keyword>
<protein>
    <recommendedName>
        <fullName evidence="3">Sialate O-acetylesterase domain-containing protein</fullName>
    </recommendedName>
</protein>
<reference evidence="4" key="1">
    <citation type="submission" date="2023-07" db="EMBL/GenBank/DDBJ databases">
        <title>draft genome sequence of fig (Ficus carica).</title>
        <authorList>
            <person name="Takahashi T."/>
            <person name="Nishimura K."/>
        </authorList>
    </citation>
    <scope>NUCLEOTIDE SEQUENCE</scope>
</reference>
<keyword evidence="5" id="KW-1185">Reference proteome</keyword>
<dbReference type="Pfam" id="PF03629">
    <property type="entry name" value="SASA"/>
    <property type="match status" value="1"/>
</dbReference>
<feature type="signal peptide" evidence="2">
    <location>
        <begin position="1"/>
        <end position="26"/>
    </location>
</feature>
<evidence type="ECO:0000256" key="2">
    <source>
        <dbReference type="SAM" id="SignalP"/>
    </source>
</evidence>
<keyword evidence="1" id="KW-0378">Hydrolase</keyword>
<dbReference type="Gene3D" id="3.40.50.1110">
    <property type="entry name" value="SGNH hydrolase"/>
    <property type="match status" value="1"/>
</dbReference>
<evidence type="ECO:0000256" key="1">
    <source>
        <dbReference type="ARBA" id="ARBA00022801"/>
    </source>
</evidence>
<feature type="domain" description="Sialate O-acetylesterase" evidence="3">
    <location>
        <begin position="29"/>
        <end position="257"/>
    </location>
</feature>
<dbReference type="EMBL" id="BTGU01000005">
    <property type="protein sequence ID" value="GMN35069.1"/>
    <property type="molecule type" value="Genomic_DNA"/>
</dbReference>
<evidence type="ECO:0000313" key="4">
    <source>
        <dbReference type="EMBL" id="GMN35069.1"/>
    </source>
</evidence>
<dbReference type="Proteomes" id="UP001187192">
    <property type="component" value="Unassembled WGS sequence"/>
</dbReference>
<organism evidence="4 5">
    <name type="scientific">Ficus carica</name>
    <name type="common">Common fig</name>
    <dbReference type="NCBI Taxonomy" id="3494"/>
    <lineage>
        <taxon>Eukaryota</taxon>
        <taxon>Viridiplantae</taxon>
        <taxon>Streptophyta</taxon>
        <taxon>Embryophyta</taxon>
        <taxon>Tracheophyta</taxon>
        <taxon>Spermatophyta</taxon>
        <taxon>Magnoliopsida</taxon>
        <taxon>eudicotyledons</taxon>
        <taxon>Gunneridae</taxon>
        <taxon>Pentapetalae</taxon>
        <taxon>rosids</taxon>
        <taxon>fabids</taxon>
        <taxon>Rosales</taxon>
        <taxon>Moraceae</taxon>
        <taxon>Ficeae</taxon>
        <taxon>Ficus</taxon>
    </lineage>
</organism>
<feature type="chain" id="PRO_5041637922" description="Sialate O-acetylesterase domain-containing protein" evidence="2">
    <location>
        <begin position="27"/>
        <end position="259"/>
    </location>
</feature>
<dbReference type="InterPro" id="IPR005181">
    <property type="entry name" value="SASA"/>
</dbReference>
<evidence type="ECO:0000259" key="3">
    <source>
        <dbReference type="Pfam" id="PF03629"/>
    </source>
</evidence>
<gene>
    <name evidence="4" type="ORF">TIFTF001_005059</name>
</gene>
<comment type="caution">
    <text evidence="4">The sequence shown here is derived from an EMBL/GenBank/DDBJ whole genome shotgun (WGS) entry which is preliminary data.</text>
</comment>
<dbReference type="PANTHER" id="PTHR31988:SF13">
    <property type="entry name" value="CARBOHYDRATE ESTERASE PLANT-LIKE PROTEIN"/>
    <property type="match status" value="1"/>
</dbReference>
<name>A0AA87ZDS6_FICCA</name>
<sequence length="259" mass="28012">MGTPRLFWFYLFSLVSTLANLGIGSSAPMDIFILAGQSNMAGRGGVVHGRWEGYVPPQCQPDSRILRFSAGRQWEEAHEPLHADIDTGKACGVGPGMAFANEVVRSRGPEEVVGLVPCAVGGTRISQWGRGSSLYNQMVSRAEESVKSGGTIRAVLWYQGESDTVRRPDAEGYRANMESLVTNLRSDLNIPYLLIIQVALASGEGRYIDVVRKAQQEINLPNVKCVDAKGLPLGPDNLHLTTSSEVQLGLMLAHAFLGS</sequence>
<dbReference type="PANTHER" id="PTHR31988">
    <property type="entry name" value="ESTERASE, PUTATIVE (DUF303)-RELATED"/>
    <property type="match status" value="1"/>
</dbReference>
<dbReference type="InterPro" id="IPR052940">
    <property type="entry name" value="Carb_Esterase_6"/>
</dbReference>
<dbReference type="AlphaFoldDB" id="A0AA87ZDS6"/>
<dbReference type="InterPro" id="IPR036514">
    <property type="entry name" value="SGNH_hydro_sf"/>
</dbReference>
<accession>A0AA87ZDS6</accession>
<dbReference type="SUPFAM" id="SSF52266">
    <property type="entry name" value="SGNH hydrolase"/>
    <property type="match status" value="1"/>
</dbReference>
<proteinExistence type="predicted"/>
<evidence type="ECO:0000313" key="5">
    <source>
        <dbReference type="Proteomes" id="UP001187192"/>
    </source>
</evidence>
<dbReference type="GO" id="GO:0016787">
    <property type="term" value="F:hydrolase activity"/>
    <property type="evidence" value="ECO:0007669"/>
    <property type="project" value="UniProtKB-KW"/>
</dbReference>